<sequence>MEEKVDKVEAPTESTYSKISEWLMSKLESSLNALYLVSASRVQSDLAEKAVTLNDKTGVSDKNSKPDTSDELRLSDLEDVFQKLSIITPPKEPTIVNDFNFIEKLDTAENNKQLYDQLTVEHEKLLKKKDKLLDTALSGSKDKFNTNFAKILENVRKERIACEEHENDCKAYIATTKLLNDMCNITCESCNDMGENSEIVQPKSIHSDIVTRDVSSIVSGNSTRDGLSI</sequence>
<dbReference type="KEGG" id="bmic:BmR1_04g07385"/>
<reference evidence="2 3" key="3">
    <citation type="journal article" date="2016" name="Sci. Rep.">
        <title>Genome-wide diversity and gene expression profiling of Babesia microti isolates identify polymorphic genes that mediate host-pathogen interactions.</title>
        <authorList>
            <person name="Silva J.C."/>
            <person name="Cornillot E."/>
            <person name="McCracken C."/>
            <person name="Usmani-Brown S."/>
            <person name="Dwivedi A."/>
            <person name="Ifeonu O.O."/>
            <person name="Crabtree J."/>
            <person name="Gotia H.T."/>
            <person name="Virji A.Z."/>
            <person name="Reynes C."/>
            <person name="Colinge J."/>
            <person name="Kumar V."/>
            <person name="Lawres L."/>
            <person name="Pazzi J.E."/>
            <person name="Pablo J.V."/>
            <person name="Hung C."/>
            <person name="Brancato J."/>
            <person name="Kumari P."/>
            <person name="Orvis J."/>
            <person name="Tretina K."/>
            <person name="Chibucos M."/>
            <person name="Ott S."/>
            <person name="Sadzewicz L."/>
            <person name="Sengamalay N."/>
            <person name="Shetty A.C."/>
            <person name="Su Q."/>
            <person name="Tallon L."/>
            <person name="Fraser C.M."/>
            <person name="Frutos R."/>
            <person name="Molina D.M."/>
            <person name="Krause P.J."/>
            <person name="Ben Mamoun C."/>
        </authorList>
    </citation>
    <scope>NUCLEOTIDE SEQUENCE [LARGE SCALE GENOMIC DNA]</scope>
    <source>
        <strain evidence="2 3">RI</strain>
    </source>
</reference>
<organism evidence="2 3">
    <name type="scientific">Babesia microti (strain RI)</name>
    <dbReference type="NCBI Taxonomy" id="1133968"/>
    <lineage>
        <taxon>Eukaryota</taxon>
        <taxon>Sar</taxon>
        <taxon>Alveolata</taxon>
        <taxon>Apicomplexa</taxon>
        <taxon>Aconoidasida</taxon>
        <taxon>Piroplasmida</taxon>
        <taxon>Babesiidae</taxon>
        <taxon>Babesia</taxon>
    </lineage>
</organism>
<dbReference type="RefSeq" id="XP_021337802.1">
    <property type="nucleotide sequence ID" value="XM_021482594.1"/>
</dbReference>
<dbReference type="GeneID" id="24426120"/>
<accession>A0A1N6LXY0</accession>
<dbReference type="VEuPathDB" id="PiroplasmaDB:BmR1_04g07385"/>
<gene>
    <name evidence="2" type="ORF">BmR1_04g07385</name>
</gene>
<reference evidence="2 3" key="1">
    <citation type="journal article" date="2012" name="Nucleic Acids Res.">
        <title>Sequencing of the smallest Apicomplexan genome from the human pathogen Babesia microti.</title>
        <authorList>
            <person name="Cornillot E."/>
            <person name="Hadj-Kaddour K."/>
            <person name="Dassouli A."/>
            <person name="Noel B."/>
            <person name="Ranwez V."/>
            <person name="Vacherie B."/>
            <person name="Augagneur Y."/>
            <person name="Bres V."/>
            <person name="Duclos A."/>
            <person name="Randazzo S."/>
            <person name="Carcy B."/>
            <person name="Debierre-Grockiego F."/>
            <person name="Delbecq S."/>
            <person name="Moubri-Menage K."/>
            <person name="Shams-Eldin H."/>
            <person name="Usmani-Brown S."/>
            <person name="Bringaud F."/>
            <person name="Wincker P."/>
            <person name="Vivares C.P."/>
            <person name="Schwarz R.T."/>
            <person name="Schetters T.P."/>
            <person name="Krause P.J."/>
            <person name="Gorenflot A."/>
            <person name="Berry V."/>
            <person name="Barbe V."/>
            <person name="Ben Mamoun C."/>
        </authorList>
    </citation>
    <scope>NUCLEOTIDE SEQUENCE [LARGE SCALE GENOMIC DNA]</scope>
    <source>
        <strain evidence="2 3">RI</strain>
    </source>
</reference>
<proteinExistence type="predicted"/>
<evidence type="ECO:0000313" key="2">
    <source>
        <dbReference type="EMBL" id="SIO73739.1"/>
    </source>
</evidence>
<dbReference type="AlphaFoldDB" id="A0A1N6LXY0"/>
<dbReference type="Proteomes" id="UP000002899">
    <property type="component" value="Chromosome IV"/>
</dbReference>
<reference evidence="2 3" key="2">
    <citation type="journal article" date="2013" name="PLoS ONE">
        <title>Whole genome mapping and re-organization of the nuclear and mitochondrial genomes of Babesia microti isolates.</title>
        <authorList>
            <person name="Cornillot E."/>
            <person name="Dassouli A."/>
            <person name="Garg A."/>
            <person name="Pachikara N."/>
            <person name="Randazzo S."/>
            <person name="Depoix D."/>
            <person name="Carcy B."/>
            <person name="Delbecq S."/>
            <person name="Frutos R."/>
            <person name="Silva J.C."/>
            <person name="Sutton R."/>
            <person name="Krause P.J."/>
            <person name="Mamoun C.B."/>
        </authorList>
    </citation>
    <scope>NUCLEOTIDE SEQUENCE [LARGE SCALE GENOMIC DNA]</scope>
    <source>
        <strain evidence="2 3">RI</strain>
    </source>
</reference>
<dbReference type="EMBL" id="LN871599">
    <property type="protein sequence ID" value="SIO73739.1"/>
    <property type="molecule type" value="Genomic_DNA"/>
</dbReference>
<evidence type="ECO:0000256" key="1">
    <source>
        <dbReference type="SAM" id="Coils"/>
    </source>
</evidence>
<keyword evidence="3" id="KW-1185">Reference proteome</keyword>
<name>A0A1N6LXY0_BABMR</name>
<feature type="coiled-coil region" evidence="1">
    <location>
        <begin position="108"/>
        <end position="135"/>
    </location>
</feature>
<protein>
    <submittedName>
        <fullName evidence="2">Uncharacterized protein</fullName>
    </submittedName>
</protein>
<keyword evidence="1" id="KW-0175">Coiled coil</keyword>
<evidence type="ECO:0000313" key="3">
    <source>
        <dbReference type="Proteomes" id="UP000002899"/>
    </source>
</evidence>